<evidence type="ECO:0000313" key="2">
    <source>
        <dbReference type="Proteomes" id="UP001157418"/>
    </source>
</evidence>
<gene>
    <name evidence="1" type="ORF">LVIROSA_LOCUS25341</name>
</gene>
<dbReference type="Proteomes" id="UP001157418">
    <property type="component" value="Unassembled WGS sequence"/>
</dbReference>
<protein>
    <submittedName>
        <fullName evidence="1">Uncharacterized protein</fullName>
    </submittedName>
</protein>
<evidence type="ECO:0000313" key="1">
    <source>
        <dbReference type="EMBL" id="CAH1439121.1"/>
    </source>
</evidence>
<keyword evidence="2" id="KW-1185">Reference proteome</keyword>
<dbReference type="AlphaFoldDB" id="A0AAU9NMP5"/>
<organism evidence="1 2">
    <name type="scientific">Lactuca virosa</name>
    <dbReference type="NCBI Taxonomy" id="75947"/>
    <lineage>
        <taxon>Eukaryota</taxon>
        <taxon>Viridiplantae</taxon>
        <taxon>Streptophyta</taxon>
        <taxon>Embryophyta</taxon>
        <taxon>Tracheophyta</taxon>
        <taxon>Spermatophyta</taxon>
        <taxon>Magnoliopsida</taxon>
        <taxon>eudicotyledons</taxon>
        <taxon>Gunneridae</taxon>
        <taxon>Pentapetalae</taxon>
        <taxon>asterids</taxon>
        <taxon>campanulids</taxon>
        <taxon>Asterales</taxon>
        <taxon>Asteraceae</taxon>
        <taxon>Cichorioideae</taxon>
        <taxon>Cichorieae</taxon>
        <taxon>Lactucinae</taxon>
        <taxon>Lactuca</taxon>
    </lineage>
</organism>
<dbReference type="EMBL" id="CAKMRJ010004450">
    <property type="protein sequence ID" value="CAH1439121.1"/>
    <property type="molecule type" value="Genomic_DNA"/>
</dbReference>
<accession>A0AAU9NMP5</accession>
<comment type="caution">
    <text evidence="1">The sequence shown here is derived from an EMBL/GenBank/DDBJ whole genome shotgun (WGS) entry which is preliminary data.</text>
</comment>
<name>A0AAU9NMP5_9ASTR</name>
<sequence>METAFQIFDDDPTRERICRFEREGKRRLRRTLPLTSLCLYLEAHSRRRRRRRRCKIEPQTSPFQNRSCETLPVEDEQTSSPFLLHPLTLVLLVVLETLLYSSPPTTATPRHHARRLQICSDLWLEDPTVVWRCNPDR</sequence>
<reference evidence="1 2" key="1">
    <citation type="submission" date="2022-01" db="EMBL/GenBank/DDBJ databases">
        <authorList>
            <person name="Xiong W."/>
            <person name="Schranz E."/>
        </authorList>
    </citation>
    <scope>NUCLEOTIDE SEQUENCE [LARGE SCALE GENOMIC DNA]</scope>
</reference>
<proteinExistence type="predicted"/>